<dbReference type="Proteomes" id="UP000199392">
    <property type="component" value="Unassembled WGS sequence"/>
</dbReference>
<dbReference type="RefSeq" id="WP_092430319.1">
    <property type="nucleotide sequence ID" value="NZ_FNCL01000018.1"/>
</dbReference>
<organism evidence="3 4">
    <name type="scientific">Alloyangia pacifica</name>
    <dbReference type="NCBI Taxonomy" id="311180"/>
    <lineage>
        <taxon>Bacteria</taxon>
        <taxon>Pseudomonadati</taxon>
        <taxon>Pseudomonadota</taxon>
        <taxon>Alphaproteobacteria</taxon>
        <taxon>Rhodobacterales</taxon>
        <taxon>Roseobacteraceae</taxon>
        <taxon>Alloyangia</taxon>
    </lineage>
</organism>
<dbReference type="Gene3D" id="3.40.50.12570">
    <property type="match status" value="1"/>
</dbReference>
<dbReference type="Pfam" id="PF01380">
    <property type="entry name" value="SIS"/>
    <property type="match status" value="1"/>
</dbReference>
<dbReference type="GO" id="GO:0097367">
    <property type="term" value="F:carbohydrate derivative binding"/>
    <property type="evidence" value="ECO:0007669"/>
    <property type="project" value="InterPro"/>
</dbReference>
<dbReference type="CDD" id="cd05009">
    <property type="entry name" value="SIS_GlmS_GlmD_2"/>
    <property type="match status" value="1"/>
</dbReference>
<evidence type="ECO:0000313" key="3">
    <source>
        <dbReference type="EMBL" id="SFT21233.1"/>
    </source>
</evidence>
<proteinExistence type="predicted"/>
<dbReference type="AlphaFoldDB" id="A0A1I6W5H0"/>
<reference evidence="4" key="1">
    <citation type="submission" date="2016-10" db="EMBL/GenBank/DDBJ databases">
        <authorList>
            <person name="Varghese N."/>
            <person name="Submissions S."/>
        </authorList>
    </citation>
    <scope>NUCLEOTIDE SEQUENCE [LARGE SCALE GENOMIC DNA]</scope>
    <source>
        <strain evidence="4">DSM 26894</strain>
    </source>
</reference>
<dbReference type="PROSITE" id="PS51464">
    <property type="entry name" value="SIS"/>
    <property type="match status" value="1"/>
</dbReference>
<feature type="domain" description="SIS" evidence="2">
    <location>
        <begin position="14"/>
        <end position="165"/>
    </location>
</feature>
<dbReference type="GO" id="GO:0004360">
    <property type="term" value="F:glutamine-fructose-6-phosphate transaminase (isomerizing) activity"/>
    <property type="evidence" value="ECO:0007669"/>
    <property type="project" value="TreeGrafter"/>
</dbReference>
<gene>
    <name evidence="3" type="ORF">SAMN04488050_11544</name>
</gene>
<evidence type="ECO:0000313" key="4">
    <source>
        <dbReference type="Proteomes" id="UP000199392"/>
    </source>
</evidence>
<dbReference type="InterPro" id="IPR035488">
    <property type="entry name" value="FrlB_SIS"/>
</dbReference>
<dbReference type="CDD" id="cd05710">
    <property type="entry name" value="SIS_1"/>
    <property type="match status" value="1"/>
</dbReference>
<dbReference type="GO" id="GO:0006047">
    <property type="term" value="P:UDP-N-acetylglucosamine metabolic process"/>
    <property type="evidence" value="ECO:0007669"/>
    <property type="project" value="TreeGrafter"/>
</dbReference>
<dbReference type="InterPro" id="IPR046348">
    <property type="entry name" value="SIS_dom_sf"/>
</dbReference>
<dbReference type="InterPro" id="IPR001347">
    <property type="entry name" value="SIS_dom"/>
</dbReference>
<dbReference type="Gene3D" id="3.40.50.10490">
    <property type="entry name" value="Glucose-6-phosphate isomerase like protein, domain 1"/>
    <property type="match status" value="1"/>
</dbReference>
<sequence>MPLTPIDPRLDPGVSAALAAVAEREVDQVFFVACGGSLSIMHPAKFMLDQHSAALPSDVLNAAEFVARAPKRLTKQSLVVLCSMTGTTKETVAATKFAQSAGALTLVLTTDPASPLAEAGDHAIGFEAPYTTGVPIDAKNSNYARIYQLVLGLAKIFDGSDKLGALMDSLEALQPAIDRAHTHFAPLFADYAPRLAKKDVIYTMASGADYGAAYSFAICVLMEMQWINSHAIHANEFFHGPFEVLDENASFVLFKGLDSTRPLTERAETFLHRFGATENILVLDAAELDLSGIDAGLAGNLVPLIFFDTLWRFAYKIADLRDQEMLEARRYMKKLHDY</sequence>
<dbReference type="InterPro" id="IPR035490">
    <property type="entry name" value="GlmS/FrlB_SIS"/>
</dbReference>
<name>A0A1I6W5H0_9RHOB</name>
<keyword evidence="1" id="KW-0032">Aminotransferase</keyword>
<dbReference type="GO" id="GO:0006002">
    <property type="term" value="P:fructose 6-phosphate metabolic process"/>
    <property type="evidence" value="ECO:0007669"/>
    <property type="project" value="TreeGrafter"/>
</dbReference>
<dbReference type="PANTHER" id="PTHR10937">
    <property type="entry name" value="GLUCOSAMINE--FRUCTOSE-6-PHOSPHATE AMINOTRANSFERASE, ISOMERIZING"/>
    <property type="match status" value="1"/>
</dbReference>
<dbReference type="OrthoDB" id="9782098at2"/>
<dbReference type="Gene3D" id="1.10.10.2240">
    <property type="match status" value="1"/>
</dbReference>
<evidence type="ECO:0000256" key="1">
    <source>
        <dbReference type="ARBA" id="ARBA00022576"/>
    </source>
</evidence>
<dbReference type="STRING" id="311180.SAMN04488050_11544"/>
<dbReference type="EMBL" id="FOZW01000015">
    <property type="protein sequence ID" value="SFT21233.1"/>
    <property type="molecule type" value="Genomic_DNA"/>
</dbReference>
<evidence type="ECO:0000259" key="2">
    <source>
        <dbReference type="PROSITE" id="PS51464"/>
    </source>
</evidence>
<dbReference type="PANTHER" id="PTHR10937:SF14">
    <property type="entry name" value="FRUCTOSELYSINE 6-PHOSPHATE DEGLYCASE"/>
    <property type="match status" value="1"/>
</dbReference>
<dbReference type="SUPFAM" id="SSF53697">
    <property type="entry name" value="SIS domain"/>
    <property type="match status" value="1"/>
</dbReference>
<protein>
    <submittedName>
        <fullName evidence="3">Fructoselysine 6-phosphate deglycase</fullName>
    </submittedName>
</protein>
<keyword evidence="1" id="KW-0808">Transferase</keyword>
<accession>A0A1I6W5H0</accession>
<keyword evidence="4" id="KW-1185">Reference proteome</keyword>
<dbReference type="GO" id="GO:0006487">
    <property type="term" value="P:protein N-linked glycosylation"/>
    <property type="evidence" value="ECO:0007669"/>
    <property type="project" value="TreeGrafter"/>
</dbReference>